<gene>
    <name evidence="2" type="ORF">DUNSADRAFT_3934</name>
</gene>
<name>A0ABQ7H7T1_DUNSA</name>
<feature type="region of interest" description="Disordered" evidence="1">
    <location>
        <begin position="193"/>
        <end position="311"/>
    </location>
</feature>
<feature type="compositionally biased region" description="Polar residues" evidence="1">
    <location>
        <begin position="764"/>
        <end position="776"/>
    </location>
</feature>
<feature type="region of interest" description="Disordered" evidence="1">
    <location>
        <begin position="1064"/>
        <end position="1201"/>
    </location>
</feature>
<feature type="compositionally biased region" description="Polar residues" evidence="1">
    <location>
        <begin position="536"/>
        <end position="573"/>
    </location>
</feature>
<feature type="region of interest" description="Disordered" evidence="1">
    <location>
        <begin position="815"/>
        <end position="932"/>
    </location>
</feature>
<comment type="caution">
    <text evidence="2">The sequence shown here is derived from an EMBL/GenBank/DDBJ whole genome shotgun (WGS) entry which is preliminary data.</text>
</comment>
<feature type="compositionally biased region" description="Basic residues" evidence="1">
    <location>
        <begin position="669"/>
        <end position="682"/>
    </location>
</feature>
<feature type="compositionally biased region" description="Pro residues" evidence="1">
    <location>
        <begin position="1153"/>
        <end position="1177"/>
    </location>
</feature>
<feature type="compositionally biased region" description="Basic residues" evidence="1">
    <location>
        <begin position="248"/>
        <end position="259"/>
    </location>
</feature>
<reference evidence="2" key="1">
    <citation type="submission" date="2017-08" db="EMBL/GenBank/DDBJ databases">
        <authorList>
            <person name="Polle J.E."/>
            <person name="Barry K."/>
            <person name="Cushman J."/>
            <person name="Schmutz J."/>
            <person name="Tran D."/>
            <person name="Hathwaick L.T."/>
            <person name="Yim W.C."/>
            <person name="Jenkins J."/>
            <person name="Mckie-Krisberg Z.M."/>
            <person name="Prochnik S."/>
            <person name="Lindquist E."/>
            <person name="Dockter R.B."/>
            <person name="Adam C."/>
            <person name="Molina H."/>
            <person name="Bunkerborg J."/>
            <person name="Jin E."/>
            <person name="Buchheim M."/>
            <person name="Magnuson J."/>
        </authorList>
    </citation>
    <scope>NUCLEOTIDE SEQUENCE</scope>
    <source>
        <strain evidence="2">CCAP 19/18</strain>
    </source>
</reference>
<dbReference type="InterPro" id="IPR039301">
    <property type="entry name" value="Sip5/DA2"/>
</dbReference>
<sequence length="1604" mass="168553">MGQGSSSQCAQLFGTPPVDQSLLVPSSKPANSDKKWDLKRLRAFILAGKLAPFLPPSEDGMVTQEQRQVAPQLLKLLKHKKQVIAPQDQVDLFESLEECPICMLHFQALNTSLCCQKRICTECYLQVQTCAGQNLLPMCPFCKLPGYVAKFQGAKTKLEREQDQQEEQKVIESRIREREEERRCDEERELNRIRQQHERQQQAAQRASQGLPEAEEQGQGAPPAEQHTRANAPAAAASDEERASATHPTRHRHHHHHHSHHEEEQRDRDAEAPIPSSSPSLQQQREREERRMRRHQMRSARRPQADDDLSYRMNDFLPSGIRDVSVSVEDINELMLEQAMYESLRISMESSQQHQQRQEQEQEPPQQQQQQQPRRRRHAQQKRQHAERSASPAETHSTAARSSRRHSPLSPPTDAPQAHGHRRSSFASTPTTDHSGSYATVDPPAHQPPFSPAEGSPEPGSFLLHNEGEGDSVPRTQQSTTPTPPSHSPSATALPMQQQQQQQQQKGSGGTAQGVAQNNSSRSRAALCVSLPASGTLPQLTPSPTTNTTFASATSRTPQSTTPIPSLDGTSMEQAPWAETPSLTPTDPPSPANAEDPIAHRRHRVRSARWDASPKSAPPRRAITIAPAADTDADGDSSASVPRTVTTSVAELEGNEGGGMHTDADVGHRRGTRSRGTHRSRHQGSLAFHDDALLPPEARMSEEEAIALAIRHSLAESADQQPAPTPETAGASVPPNVSAPPAQQCLPTLTPTPTLEPLSPAPDASNSAFSPSTRAATISGHPPGGASAALDSAAAAATTASMQGVDVGVGALQTQGGGAAKGKHAEGDAEVVGGSGGDVSPGGGVGNKARSGGEGAGRQHTEGGAGGRNQEHEEEEEEGGVVTKQTGLPRASSTHSSAADQRADTDAPSGGSPGALAPAASDGPAPPGAAAAERAEKIGPMANMEQIDAPIAAAAAVGGGERGGPFASVASAPVADGTVGGGGGGFDAHASYYSHVLAQTSTAETALESHMSNCSSLPAPVYELEHEHDHEQQKGHARGSAELLMVESNPTYMWSMTSSQFGAAAPHPGYAAKATASPSNSKDGSAFSATDFRASPTSSKHVSQPGSPEQYQMGKGGMPLNRGLQGSGHAQQLGMEGRSVHQHHHHQQLQQGPAPPCPPPPSPPIPPSPSPMPPPLLLPSTPSLSHTQPSDDADPGDHLPCSRSCSEISLLRPILPHVRGQDSLVPTFHGPQTHQTSEPWPDDDCPPGASAVPLSRLVAMASAAGVPGPAGIAAQQEREHGPTFVGMVRGVWASSSAQHEQRQQQQQEQLELQQPLLEAEVQHPQQQSSHPPLLPPSSQQHNQLQQDSHLPSGLSAVEGEVRQDPVGTLVPGGVSTSGSYGSRGAVMEVPSDQPPLVAENPDGSVCMVVAAHGVAGGHTSSEFGPHGLNTHTHTHTHTPHGVSVGNGGDVGNLSTPSSIEAYILRGNVRGRTGGAGGGPDVDSLPGGASQGGSFSGADTGASAAAAAAARAWEDELEAQQAAIDAQGYEDYDLGEEDGVLPSYAARGPLGASCPPGSGLGSRAADDRVRAATAAEDAEMRQRVALYDACVRAQESRLESGSGHA</sequence>
<dbReference type="PANTHER" id="PTHR31315">
    <property type="entry name" value="PROTEIN SIP5"/>
    <property type="match status" value="1"/>
</dbReference>
<organism evidence="2 3">
    <name type="scientific">Dunaliella salina</name>
    <name type="common">Green alga</name>
    <name type="synonym">Protococcus salinus</name>
    <dbReference type="NCBI Taxonomy" id="3046"/>
    <lineage>
        <taxon>Eukaryota</taxon>
        <taxon>Viridiplantae</taxon>
        <taxon>Chlorophyta</taxon>
        <taxon>core chlorophytes</taxon>
        <taxon>Chlorophyceae</taxon>
        <taxon>CS clade</taxon>
        <taxon>Chlamydomonadales</taxon>
        <taxon>Dunaliellaceae</taxon>
        <taxon>Dunaliella</taxon>
    </lineage>
</organism>
<keyword evidence="3" id="KW-1185">Reference proteome</keyword>
<feature type="region of interest" description="Disordered" evidence="1">
    <location>
        <begin position="716"/>
        <end position="788"/>
    </location>
</feature>
<feature type="compositionally biased region" description="Low complexity" evidence="1">
    <location>
        <begin position="729"/>
        <end position="762"/>
    </location>
</feature>
<feature type="region of interest" description="Disordered" evidence="1">
    <location>
        <begin position="1470"/>
        <end position="1498"/>
    </location>
</feature>
<feature type="compositionally biased region" description="Gly residues" evidence="1">
    <location>
        <begin position="833"/>
        <end position="856"/>
    </location>
</feature>
<accession>A0ABQ7H7T1</accession>
<feature type="compositionally biased region" description="Basic and acidic residues" evidence="1">
    <location>
        <begin position="260"/>
        <end position="271"/>
    </location>
</feature>
<feature type="compositionally biased region" description="Low complexity" evidence="1">
    <location>
        <begin position="363"/>
        <end position="372"/>
    </location>
</feature>
<dbReference type="EMBL" id="MU069452">
    <property type="protein sequence ID" value="KAF5842907.1"/>
    <property type="molecule type" value="Genomic_DNA"/>
</dbReference>
<proteinExistence type="predicted"/>
<feature type="region of interest" description="Disordered" evidence="1">
    <location>
        <begin position="1320"/>
        <end position="1349"/>
    </location>
</feature>
<feature type="region of interest" description="Disordered" evidence="1">
    <location>
        <begin position="1363"/>
        <end position="1394"/>
    </location>
</feature>
<feature type="compositionally biased region" description="Polar residues" evidence="1">
    <location>
        <begin position="514"/>
        <end position="523"/>
    </location>
</feature>
<feature type="compositionally biased region" description="Basic residues" evidence="1">
    <location>
        <begin position="292"/>
        <end position="301"/>
    </location>
</feature>
<feature type="compositionally biased region" description="Low complexity" evidence="1">
    <location>
        <begin position="488"/>
        <end position="505"/>
    </location>
</feature>
<evidence type="ECO:0000256" key="1">
    <source>
        <dbReference type="SAM" id="MobiDB-lite"/>
    </source>
</evidence>
<protein>
    <recommendedName>
        <fullName evidence="4">RING-type domain-containing protein</fullName>
    </recommendedName>
</protein>
<feature type="compositionally biased region" description="Low complexity" evidence="1">
    <location>
        <begin position="619"/>
        <end position="640"/>
    </location>
</feature>
<feature type="region of interest" description="Disordered" evidence="1">
    <location>
        <begin position="347"/>
        <end position="689"/>
    </location>
</feature>
<dbReference type="PANTHER" id="PTHR31315:SF1">
    <property type="entry name" value="PROTEIN SIP5"/>
    <property type="match status" value="1"/>
</dbReference>
<feature type="compositionally biased region" description="Low complexity" evidence="1">
    <location>
        <begin position="907"/>
        <end position="932"/>
    </location>
</feature>
<feature type="compositionally biased region" description="Low complexity" evidence="1">
    <location>
        <begin position="1064"/>
        <end position="1076"/>
    </location>
</feature>
<evidence type="ECO:0000313" key="3">
    <source>
        <dbReference type="Proteomes" id="UP000815325"/>
    </source>
</evidence>
<feature type="compositionally biased region" description="Polar residues" evidence="1">
    <location>
        <begin position="425"/>
        <end position="438"/>
    </location>
</feature>
<dbReference type="Proteomes" id="UP000815325">
    <property type="component" value="Unassembled WGS sequence"/>
</dbReference>
<evidence type="ECO:0008006" key="4">
    <source>
        <dbReference type="Google" id="ProtNLM"/>
    </source>
</evidence>
<feature type="compositionally biased region" description="Basic residues" evidence="1">
    <location>
        <begin position="373"/>
        <end position="385"/>
    </location>
</feature>
<feature type="compositionally biased region" description="Polar residues" evidence="1">
    <location>
        <begin position="883"/>
        <end position="899"/>
    </location>
</feature>
<feature type="region of interest" description="Disordered" evidence="1">
    <location>
        <begin position="1430"/>
        <end position="1451"/>
    </location>
</feature>
<evidence type="ECO:0000313" key="2">
    <source>
        <dbReference type="EMBL" id="KAF5842907.1"/>
    </source>
</evidence>
<feature type="compositionally biased region" description="Polar residues" evidence="1">
    <location>
        <begin position="1095"/>
        <end position="1110"/>
    </location>
</feature>